<reference evidence="2 3" key="1">
    <citation type="journal article" date="2023" name="Commun. Biol.">
        <title>Genome analysis of Parmales, the sister group of diatoms, reveals the evolutionary specialization of diatoms from phago-mixotrophs to photoautotrophs.</title>
        <authorList>
            <person name="Ban H."/>
            <person name="Sato S."/>
            <person name="Yoshikawa S."/>
            <person name="Yamada K."/>
            <person name="Nakamura Y."/>
            <person name="Ichinomiya M."/>
            <person name="Sato N."/>
            <person name="Blanc-Mathieu R."/>
            <person name="Endo H."/>
            <person name="Kuwata A."/>
            <person name="Ogata H."/>
        </authorList>
    </citation>
    <scope>NUCLEOTIDE SEQUENCE [LARGE SCALE GENOMIC DNA]</scope>
</reference>
<sequence length="295" mass="32308">MLRRSPRRAHIVEPSPQKKAKTSSPAKASPVKSSPQKKSKTRSPAKVSPTKSSPAPKAKHSRSAVTPEPVLEECGSFQPLVDPSSNPHTLLLGTQPGPNSLKVDRYYSDDSNAFWALVGLELGFRRGWHTHARENGDVIPSFAKELPPREEMDVVESYEEGVRRLLTAGYAVWDFLERSERVMGRAVDAAIRNPTTADIGGFLEAHPTIRRVVFVIGKGSAIKFRPAFAEWIEEKRDVLWCSNEAARSVFGDVVEGAEGGEGSIELVVPASVSAAAAIAFRGKIDSWNKDVWGRK</sequence>
<name>A0ABQ6MYE5_9STRA</name>
<gene>
    <name evidence="2" type="ORF">TeGR_g11352</name>
</gene>
<evidence type="ECO:0000256" key="1">
    <source>
        <dbReference type="SAM" id="MobiDB-lite"/>
    </source>
</evidence>
<protein>
    <recommendedName>
        <fullName evidence="4">DNA glycosylase</fullName>
    </recommendedName>
</protein>
<evidence type="ECO:0000313" key="3">
    <source>
        <dbReference type="Proteomes" id="UP001165060"/>
    </source>
</evidence>
<dbReference type="Gene3D" id="3.40.470.10">
    <property type="entry name" value="Uracil-DNA glycosylase-like domain"/>
    <property type="match status" value="1"/>
</dbReference>
<dbReference type="EMBL" id="BRYB01004716">
    <property type="protein sequence ID" value="GMI35612.1"/>
    <property type="molecule type" value="Genomic_DNA"/>
</dbReference>
<feature type="compositionally biased region" description="Low complexity" evidence="1">
    <location>
        <begin position="14"/>
        <end position="34"/>
    </location>
</feature>
<feature type="region of interest" description="Disordered" evidence="1">
    <location>
        <begin position="1"/>
        <end position="70"/>
    </location>
</feature>
<dbReference type="SUPFAM" id="SSF52141">
    <property type="entry name" value="Uracil-DNA glycosylase-like"/>
    <property type="match status" value="1"/>
</dbReference>
<organism evidence="2 3">
    <name type="scientific">Tetraparma gracilis</name>
    <dbReference type="NCBI Taxonomy" id="2962635"/>
    <lineage>
        <taxon>Eukaryota</taxon>
        <taxon>Sar</taxon>
        <taxon>Stramenopiles</taxon>
        <taxon>Ochrophyta</taxon>
        <taxon>Bolidophyceae</taxon>
        <taxon>Parmales</taxon>
        <taxon>Triparmaceae</taxon>
        <taxon>Tetraparma</taxon>
    </lineage>
</organism>
<proteinExistence type="predicted"/>
<evidence type="ECO:0000313" key="2">
    <source>
        <dbReference type="EMBL" id="GMI35612.1"/>
    </source>
</evidence>
<evidence type="ECO:0008006" key="4">
    <source>
        <dbReference type="Google" id="ProtNLM"/>
    </source>
</evidence>
<dbReference type="InterPro" id="IPR036895">
    <property type="entry name" value="Uracil-DNA_glycosylase-like_sf"/>
</dbReference>
<keyword evidence="3" id="KW-1185">Reference proteome</keyword>
<accession>A0ABQ6MYE5</accession>
<comment type="caution">
    <text evidence="2">The sequence shown here is derived from an EMBL/GenBank/DDBJ whole genome shotgun (WGS) entry which is preliminary data.</text>
</comment>
<dbReference type="Proteomes" id="UP001165060">
    <property type="component" value="Unassembled WGS sequence"/>
</dbReference>